<proteinExistence type="predicted"/>
<gene>
    <name evidence="2" type="primary">jg3287</name>
    <name evidence="2" type="ORF">PAEG_LOCUS17673</name>
</gene>
<dbReference type="Proteomes" id="UP000838756">
    <property type="component" value="Unassembled WGS sequence"/>
</dbReference>
<organism evidence="2 3">
    <name type="scientific">Pararge aegeria aegeria</name>
    <dbReference type="NCBI Taxonomy" id="348720"/>
    <lineage>
        <taxon>Eukaryota</taxon>
        <taxon>Metazoa</taxon>
        <taxon>Ecdysozoa</taxon>
        <taxon>Arthropoda</taxon>
        <taxon>Hexapoda</taxon>
        <taxon>Insecta</taxon>
        <taxon>Pterygota</taxon>
        <taxon>Neoptera</taxon>
        <taxon>Endopterygota</taxon>
        <taxon>Lepidoptera</taxon>
        <taxon>Glossata</taxon>
        <taxon>Ditrysia</taxon>
        <taxon>Papilionoidea</taxon>
        <taxon>Nymphalidae</taxon>
        <taxon>Satyrinae</taxon>
        <taxon>Satyrini</taxon>
        <taxon>Parargina</taxon>
        <taxon>Pararge</taxon>
    </lineage>
</organism>
<name>A0A8S4RUX4_9NEOP</name>
<sequence>MSTRQSRTRIKSTVACPPLGTTEEDHDPTVPAHTRPHGRRLRVQLLHVRGDRTLAGRMLKEEDYDYAVPARAGPHCDRLRV</sequence>
<evidence type="ECO:0000256" key="1">
    <source>
        <dbReference type="SAM" id="MobiDB-lite"/>
    </source>
</evidence>
<feature type="compositionally biased region" description="Basic residues" evidence="1">
    <location>
        <begin position="1"/>
        <end position="10"/>
    </location>
</feature>
<evidence type="ECO:0000313" key="2">
    <source>
        <dbReference type="EMBL" id="CAH2241223.1"/>
    </source>
</evidence>
<evidence type="ECO:0000313" key="3">
    <source>
        <dbReference type="Proteomes" id="UP000838756"/>
    </source>
</evidence>
<keyword evidence="3" id="KW-1185">Reference proteome</keyword>
<dbReference type="AlphaFoldDB" id="A0A8S4RUX4"/>
<comment type="caution">
    <text evidence="2">The sequence shown here is derived from an EMBL/GenBank/DDBJ whole genome shotgun (WGS) entry which is preliminary data.</text>
</comment>
<reference evidence="2" key="1">
    <citation type="submission" date="2022-03" db="EMBL/GenBank/DDBJ databases">
        <authorList>
            <person name="Lindestad O."/>
        </authorList>
    </citation>
    <scope>NUCLEOTIDE SEQUENCE</scope>
</reference>
<feature type="region of interest" description="Disordered" evidence="1">
    <location>
        <begin position="1"/>
        <end position="37"/>
    </location>
</feature>
<dbReference type="OrthoDB" id="7489146at2759"/>
<accession>A0A8S4RUX4</accession>
<protein>
    <submittedName>
        <fullName evidence="2">Jg3287 protein</fullName>
    </submittedName>
</protein>
<dbReference type="EMBL" id="CAKXAJ010025574">
    <property type="protein sequence ID" value="CAH2241223.1"/>
    <property type="molecule type" value="Genomic_DNA"/>
</dbReference>